<proteinExistence type="predicted"/>
<keyword evidence="3" id="KW-1185">Reference proteome</keyword>
<protein>
    <recommendedName>
        <fullName evidence="4">Ig-like domain-containing protein</fullName>
    </recommendedName>
</protein>
<sequence>MLLTAVLGGLLSGASAAHASDPVCRPSLLGTPNVICTVPSDTDGLRIDFITWTKNDSDLREFDDIRQINLSCTPGETFVIGVTVGFIEEVDQNTGSTPVTCPGSRPPAALRIESGECSRDQNGPGFTCHARWAGGVDPATASWQVTTRRPAPYVITDAGARVTEAHFSCNYNQAESDYRTTLTVRDAVGAQASWSAYVCAW</sequence>
<gene>
    <name evidence="2" type="ORF">FXF65_11070</name>
</gene>
<dbReference type="EMBL" id="VSFF01000004">
    <property type="protein sequence ID" value="TYC15874.1"/>
    <property type="molecule type" value="Genomic_DNA"/>
</dbReference>
<feature type="signal peptide" evidence="1">
    <location>
        <begin position="1"/>
        <end position="19"/>
    </location>
</feature>
<evidence type="ECO:0000313" key="2">
    <source>
        <dbReference type="EMBL" id="TYC15874.1"/>
    </source>
</evidence>
<feature type="chain" id="PRO_5022910012" description="Ig-like domain-containing protein" evidence="1">
    <location>
        <begin position="20"/>
        <end position="201"/>
    </location>
</feature>
<keyword evidence="1" id="KW-0732">Signal</keyword>
<accession>A0A5D0UCV6</accession>
<dbReference type="RefSeq" id="WP_148349669.1">
    <property type="nucleotide sequence ID" value="NZ_JBHSBF010000009.1"/>
</dbReference>
<dbReference type="AlphaFoldDB" id="A0A5D0UCV6"/>
<organism evidence="2 3">
    <name type="scientific">Actinomadura syzygii</name>
    <dbReference type="NCBI Taxonomy" id="1427538"/>
    <lineage>
        <taxon>Bacteria</taxon>
        <taxon>Bacillati</taxon>
        <taxon>Actinomycetota</taxon>
        <taxon>Actinomycetes</taxon>
        <taxon>Streptosporangiales</taxon>
        <taxon>Thermomonosporaceae</taxon>
        <taxon>Actinomadura</taxon>
    </lineage>
</organism>
<reference evidence="2 3" key="1">
    <citation type="submission" date="2019-08" db="EMBL/GenBank/DDBJ databases">
        <title>Actinomadura sp. nov. CYP1-5 isolated from mountain soil.</title>
        <authorList>
            <person name="Songsumanus A."/>
            <person name="Kuncharoen N."/>
            <person name="Kudo T."/>
            <person name="Yuki M."/>
            <person name="Igarashi Y."/>
            <person name="Tanasupawat S."/>
        </authorList>
    </citation>
    <scope>NUCLEOTIDE SEQUENCE [LARGE SCALE GENOMIC DNA]</scope>
    <source>
        <strain evidence="2 3">GKU157</strain>
    </source>
</reference>
<evidence type="ECO:0008006" key="4">
    <source>
        <dbReference type="Google" id="ProtNLM"/>
    </source>
</evidence>
<name>A0A5D0UCV6_9ACTN</name>
<dbReference type="Proteomes" id="UP000322634">
    <property type="component" value="Unassembled WGS sequence"/>
</dbReference>
<evidence type="ECO:0000313" key="3">
    <source>
        <dbReference type="Proteomes" id="UP000322634"/>
    </source>
</evidence>
<evidence type="ECO:0000256" key="1">
    <source>
        <dbReference type="SAM" id="SignalP"/>
    </source>
</evidence>
<comment type="caution">
    <text evidence="2">The sequence shown here is derived from an EMBL/GenBank/DDBJ whole genome shotgun (WGS) entry which is preliminary data.</text>
</comment>